<keyword evidence="2" id="KW-1185">Reference proteome</keyword>
<dbReference type="Proteomes" id="UP000466632">
    <property type="component" value="Chromosome"/>
</dbReference>
<proteinExistence type="predicted"/>
<organism evidence="1 2">
    <name type="scientific">Mycobacterium seoulense</name>
    <dbReference type="NCBI Taxonomy" id="386911"/>
    <lineage>
        <taxon>Bacteria</taxon>
        <taxon>Bacillati</taxon>
        <taxon>Actinomycetota</taxon>
        <taxon>Actinomycetes</taxon>
        <taxon>Mycobacteriales</taxon>
        <taxon>Mycobacteriaceae</taxon>
        <taxon>Mycobacterium</taxon>
    </lineage>
</organism>
<dbReference type="InterPro" id="IPR011008">
    <property type="entry name" value="Dimeric_a/b-barrel"/>
</dbReference>
<accession>A0A7I7P1R3</accession>
<evidence type="ECO:0000313" key="2">
    <source>
        <dbReference type="Proteomes" id="UP000466632"/>
    </source>
</evidence>
<dbReference type="KEGG" id="mseo:MSEO_29590"/>
<dbReference type="EMBL" id="AP022582">
    <property type="protein sequence ID" value="BBY02460.1"/>
    <property type="molecule type" value="Genomic_DNA"/>
</dbReference>
<dbReference type="SUPFAM" id="SSF54909">
    <property type="entry name" value="Dimeric alpha+beta barrel"/>
    <property type="match status" value="1"/>
</dbReference>
<sequence>MAVNCHNVSAVAKNVLVVLSNPIADEDDAFNKWYDNTGIPQVLDVPGVVAAQRYAISEVNVPDDQELPAVLPPPTHRYLVIYELDREPEQVMQEFLARSMAGKFTLGESLDLGTISLTGWTPVGKRRLAKL</sequence>
<name>A0A7I7P1R3_9MYCO</name>
<protein>
    <submittedName>
        <fullName evidence="1">Uncharacterized protein</fullName>
    </submittedName>
</protein>
<evidence type="ECO:0000313" key="1">
    <source>
        <dbReference type="EMBL" id="BBY02460.1"/>
    </source>
</evidence>
<reference evidence="1 2" key="1">
    <citation type="journal article" date="2019" name="Emerg. Microbes Infect.">
        <title>Comprehensive subspecies identification of 175 nontuberculous mycobacteria species based on 7547 genomic profiles.</title>
        <authorList>
            <person name="Matsumoto Y."/>
            <person name="Kinjo T."/>
            <person name="Motooka D."/>
            <person name="Nabeya D."/>
            <person name="Jung N."/>
            <person name="Uechi K."/>
            <person name="Horii T."/>
            <person name="Iida T."/>
            <person name="Fujita J."/>
            <person name="Nakamura S."/>
        </authorList>
    </citation>
    <scope>NUCLEOTIDE SEQUENCE [LARGE SCALE GENOMIC DNA]</scope>
    <source>
        <strain evidence="1 2">JCM 16018</strain>
    </source>
</reference>
<dbReference type="AlphaFoldDB" id="A0A7I7P1R3"/>
<gene>
    <name evidence="1" type="ORF">MSEO_29590</name>
</gene>